<evidence type="ECO:0000313" key="3">
    <source>
        <dbReference type="Proteomes" id="UP000325292"/>
    </source>
</evidence>
<feature type="domain" description="PilZ" evidence="1">
    <location>
        <begin position="93"/>
        <end position="193"/>
    </location>
</feature>
<dbReference type="EMBL" id="CP019454">
    <property type="protein sequence ID" value="AUW95140.1"/>
    <property type="molecule type" value="Genomic_DNA"/>
</dbReference>
<dbReference type="Pfam" id="PF07238">
    <property type="entry name" value="PilZ"/>
    <property type="match status" value="1"/>
</dbReference>
<evidence type="ECO:0000313" key="2">
    <source>
        <dbReference type="EMBL" id="AUW95140.1"/>
    </source>
</evidence>
<gene>
    <name evidence="2" type="ORF">BXT84_15240</name>
</gene>
<accession>A0ABM6RUZ7</accession>
<name>A0ABM6RUZ7_9FIRM</name>
<sequence length="196" mass="21981">MAVFLSTNTHASFGYDETVIETIVKLRLADQCYLEIITPLSGLRLPPPGTVIQVRWQWNQTLWQQNAYVERTDLSAQPVLSVVLEGDPHAQENRRIRRHALSLPVTFSTGPLGLKKISSETEDISVQGLRCQLEKPFPEQSPVAMTLTLRGAPLHLQGRVLRCVATRSGMTQVAIRFTQTDNADFKLLKSYLESLP</sequence>
<dbReference type="Gene3D" id="2.40.10.220">
    <property type="entry name" value="predicted glycosyltransferase like domains"/>
    <property type="match status" value="1"/>
</dbReference>
<keyword evidence="3" id="KW-1185">Reference proteome</keyword>
<dbReference type="Proteomes" id="UP000325292">
    <property type="component" value="Chromosome"/>
</dbReference>
<evidence type="ECO:0000259" key="1">
    <source>
        <dbReference type="Pfam" id="PF07238"/>
    </source>
</evidence>
<dbReference type="SUPFAM" id="SSF141371">
    <property type="entry name" value="PilZ domain-like"/>
    <property type="match status" value="1"/>
</dbReference>
<proteinExistence type="predicted"/>
<reference evidence="2 3" key="1">
    <citation type="journal article" date="2019" name="Sci. Rep.">
        <title>Sulfobacillus thermotolerans: new insights into resistance and metabolic capacities of acidophilic chemolithotrophs.</title>
        <authorList>
            <person name="Panyushkina A.E."/>
            <person name="Babenko V.V."/>
            <person name="Nikitina A.S."/>
            <person name="Selezneva O.V."/>
            <person name="Tsaplina I.A."/>
            <person name="Letarova M.A."/>
            <person name="Kostryukova E.S."/>
            <person name="Letarov A.V."/>
        </authorList>
    </citation>
    <scope>NUCLEOTIDE SEQUENCE [LARGE SCALE GENOMIC DNA]</scope>
    <source>
        <strain evidence="2 3">Kr1</strain>
    </source>
</reference>
<dbReference type="InterPro" id="IPR009875">
    <property type="entry name" value="PilZ_domain"/>
</dbReference>
<organism evidence="2 3">
    <name type="scientific">Sulfobacillus thermotolerans</name>
    <dbReference type="NCBI Taxonomy" id="338644"/>
    <lineage>
        <taxon>Bacteria</taxon>
        <taxon>Bacillati</taxon>
        <taxon>Bacillota</taxon>
        <taxon>Clostridia</taxon>
        <taxon>Eubacteriales</taxon>
        <taxon>Clostridiales Family XVII. Incertae Sedis</taxon>
        <taxon>Sulfobacillus</taxon>
    </lineage>
</organism>
<protein>
    <recommendedName>
        <fullName evidence="1">PilZ domain-containing protein</fullName>
    </recommendedName>
</protein>